<dbReference type="Pfam" id="PF01798">
    <property type="entry name" value="Nop"/>
    <property type="match status" value="1"/>
</dbReference>
<comment type="subcellular location">
    <subcellularLocation>
        <location evidence="1">Nucleus</location>
    </subcellularLocation>
</comment>
<protein>
    <recommendedName>
        <fullName evidence="5">Nop domain-containing protein</fullName>
    </recommendedName>
</protein>
<dbReference type="AlphaFoldDB" id="A7TDY0"/>
<dbReference type="GeneID" id="5547963"/>
<evidence type="ECO:0000313" key="7">
    <source>
        <dbReference type="Proteomes" id="UP000000267"/>
    </source>
</evidence>
<keyword evidence="2" id="KW-0539">Nucleus</keyword>
<evidence type="ECO:0000256" key="3">
    <source>
        <dbReference type="ARBA" id="ARBA00023274"/>
    </source>
</evidence>
<dbReference type="OrthoDB" id="4771285at2759"/>
<dbReference type="InterPro" id="IPR036070">
    <property type="entry name" value="Nop_dom_sf"/>
</dbReference>
<dbReference type="GO" id="GO:0071011">
    <property type="term" value="C:precatalytic spliceosome"/>
    <property type="evidence" value="ECO:0007669"/>
    <property type="project" value="TreeGrafter"/>
</dbReference>
<dbReference type="FunCoup" id="A7TDY0">
    <property type="interactions" value="1272"/>
</dbReference>
<dbReference type="EMBL" id="DS480378">
    <property type="protein sequence ID" value="EDO19600.1"/>
    <property type="molecule type" value="Genomic_DNA"/>
</dbReference>
<dbReference type="HOGENOM" id="CLU_026337_3_0_1"/>
<dbReference type="KEGG" id="vpo:Kpol_1018p138"/>
<dbReference type="GO" id="GO:0046540">
    <property type="term" value="C:U4/U6 x U5 tri-snRNP complex"/>
    <property type="evidence" value="ECO:0007669"/>
    <property type="project" value="EnsemblFungi"/>
</dbReference>
<dbReference type="PANTHER" id="PTHR13904">
    <property type="entry name" value="PRE-MRNA SPLICING FACTOR PRP31"/>
    <property type="match status" value="1"/>
</dbReference>
<dbReference type="InterPro" id="IPR019175">
    <property type="entry name" value="Prp31_C"/>
</dbReference>
<keyword evidence="7" id="KW-1185">Reference proteome</keyword>
<dbReference type="InterPro" id="IPR042239">
    <property type="entry name" value="Nop_C"/>
</dbReference>
<name>A7TDY0_VANPO</name>
<dbReference type="InterPro" id="IPR002687">
    <property type="entry name" value="Nop_dom"/>
</dbReference>
<feature type="compositionally biased region" description="Pro residues" evidence="4">
    <location>
        <begin position="483"/>
        <end position="493"/>
    </location>
</feature>
<dbReference type="InterPro" id="IPR027105">
    <property type="entry name" value="Prp31"/>
</dbReference>
<dbReference type="PROSITE" id="PS51358">
    <property type="entry name" value="NOP"/>
    <property type="match status" value="1"/>
</dbReference>
<dbReference type="SUPFAM" id="SSF89124">
    <property type="entry name" value="Nop domain"/>
    <property type="match status" value="1"/>
</dbReference>
<accession>A7TDY0</accession>
<evidence type="ECO:0000256" key="2">
    <source>
        <dbReference type="ARBA" id="ARBA00023242"/>
    </source>
</evidence>
<dbReference type="Pfam" id="PF09785">
    <property type="entry name" value="Prp31_C"/>
    <property type="match status" value="1"/>
</dbReference>
<keyword evidence="3" id="KW-0687">Ribonucleoprotein</keyword>
<evidence type="ECO:0000256" key="1">
    <source>
        <dbReference type="ARBA" id="ARBA00004123"/>
    </source>
</evidence>
<evidence type="ECO:0000256" key="4">
    <source>
        <dbReference type="SAM" id="MobiDB-lite"/>
    </source>
</evidence>
<dbReference type="Proteomes" id="UP000000267">
    <property type="component" value="Unassembled WGS sequence"/>
</dbReference>
<gene>
    <name evidence="6" type="ORF">Kpol_1018p138</name>
</gene>
<organism evidence="7">
    <name type="scientific">Vanderwaltozyma polyspora (strain ATCC 22028 / DSM 70294 / BCRC 21397 / CBS 2163 / NBRC 10782 / NRRL Y-8283 / UCD 57-17)</name>
    <name type="common">Kluyveromyces polysporus</name>
    <dbReference type="NCBI Taxonomy" id="436907"/>
    <lineage>
        <taxon>Eukaryota</taxon>
        <taxon>Fungi</taxon>
        <taxon>Dikarya</taxon>
        <taxon>Ascomycota</taxon>
        <taxon>Saccharomycotina</taxon>
        <taxon>Saccharomycetes</taxon>
        <taxon>Saccharomycetales</taxon>
        <taxon>Saccharomycetaceae</taxon>
        <taxon>Vanderwaltozyma</taxon>
    </lineage>
</organism>
<feature type="region of interest" description="Disordered" evidence="4">
    <location>
        <begin position="470"/>
        <end position="493"/>
    </location>
</feature>
<dbReference type="GO" id="GO:0005687">
    <property type="term" value="C:U4 snRNP"/>
    <property type="evidence" value="ECO:0007669"/>
    <property type="project" value="TreeGrafter"/>
</dbReference>
<dbReference type="GO" id="GO:0000244">
    <property type="term" value="P:spliceosomal tri-snRNP complex assembly"/>
    <property type="evidence" value="ECO:0007669"/>
    <property type="project" value="InterPro"/>
</dbReference>
<evidence type="ECO:0000313" key="6">
    <source>
        <dbReference type="EMBL" id="EDO19600.1"/>
    </source>
</evidence>
<reference evidence="6 7" key="1">
    <citation type="journal article" date="2007" name="Proc. Natl. Acad. Sci. U.S.A.">
        <title>Independent sorting-out of thousands of duplicated gene pairs in two yeast species descended from a whole-genome duplication.</title>
        <authorList>
            <person name="Scannell D.R."/>
            <person name="Frank A.C."/>
            <person name="Conant G.C."/>
            <person name="Byrne K.P."/>
            <person name="Woolfit M."/>
            <person name="Wolfe K.H."/>
        </authorList>
    </citation>
    <scope>NUCLEOTIDE SEQUENCE [LARGE SCALE GENOMIC DNA]</scope>
    <source>
        <strain evidence="7">ATCC 22028 / DSM 70294 / BCRC 21397 / CBS 2163 / NBRC 10782 / NRRL Y-8283 / UCD 57-17</strain>
    </source>
</reference>
<dbReference type="Gene3D" id="1.10.287.4070">
    <property type="match status" value="1"/>
</dbReference>
<dbReference type="Gene3D" id="1.10.246.90">
    <property type="entry name" value="Nop domain"/>
    <property type="match status" value="1"/>
</dbReference>
<dbReference type="OMA" id="IGNGPMD"/>
<evidence type="ECO:0000259" key="5">
    <source>
        <dbReference type="PROSITE" id="PS51358"/>
    </source>
</evidence>
<dbReference type="PANTHER" id="PTHR13904:SF0">
    <property type="entry name" value="U4_U6 SMALL NUCLEAR RIBONUCLEOPROTEIN PRP31"/>
    <property type="match status" value="1"/>
</dbReference>
<dbReference type="STRING" id="436907.A7TDY0"/>
<feature type="domain" description="Nop" evidence="5">
    <location>
        <begin position="243"/>
        <end position="368"/>
    </location>
</feature>
<dbReference type="PhylomeDB" id="A7TDY0"/>
<dbReference type="RefSeq" id="XP_001647458.1">
    <property type="nucleotide sequence ID" value="XM_001647408.1"/>
</dbReference>
<sequence>MLNIAVLWSSKKAILLLMSDISDNEEFFRDLEEDFGELDEVEEEQDEVIEPTVFSNEEVDDEVKFVSQLIDGYSILKVDVLENQLPSSVSKVSKNERIIRNLLDKKKYEFVELLPLLTRLLGIIQEEISCFYEYSKHIYKFKFFELETLAPTAVQFAKTIQLIETMDDFSQHDLLSSKLETEILLTKEQVLVLIIAMKTSLNKEYSFEGSMKTSLKQFTDIIIQHDLLKKEITTFIESNIITIAPNLCALVGSEITSLLIGHAGGILELSQIPSCNLASVGKNKYFSHERQTNLSGVRQEGYIYNSELIQSQPVDYHKQLLRMLCAKISLAARVDTSVKISTSSTEPAAFLGQKWREEIVTKIRKLHEAANISDTKPLPIPQDAKKKKRAGRKFRKYKQQFELSHMRQLQNRMEFGKQETTSLDSFGEEVGYGMVNSTLRQTTGGNIRITKGANNTAKMTKKMKKRIEEANEASNEYLLSLPPSLPSDPKNPT</sequence>
<proteinExistence type="predicted"/>
<dbReference type="eggNOG" id="KOG2574">
    <property type="taxonomic scope" value="Eukaryota"/>
</dbReference>
<dbReference type="InParanoid" id="A7TDY0"/>